<accession>A0A2T7NSB6</accession>
<gene>
    <name evidence="1" type="ORF">C0Q70_14535</name>
</gene>
<dbReference type="AlphaFoldDB" id="A0A2T7NSB6"/>
<protein>
    <submittedName>
        <fullName evidence="1">Uncharacterized protein</fullName>
    </submittedName>
</protein>
<comment type="caution">
    <text evidence="1">The sequence shown here is derived from an EMBL/GenBank/DDBJ whole genome shotgun (WGS) entry which is preliminary data.</text>
</comment>
<reference evidence="1 2" key="1">
    <citation type="submission" date="2018-04" db="EMBL/GenBank/DDBJ databases">
        <title>The genome of golden apple snail Pomacea canaliculata provides insight into stress tolerance and invasive adaptation.</title>
        <authorList>
            <person name="Liu C."/>
            <person name="Liu B."/>
            <person name="Ren Y."/>
            <person name="Zhang Y."/>
            <person name="Wang H."/>
            <person name="Li S."/>
            <person name="Jiang F."/>
            <person name="Yin L."/>
            <person name="Zhang G."/>
            <person name="Qian W."/>
            <person name="Fan W."/>
        </authorList>
    </citation>
    <scope>NUCLEOTIDE SEQUENCE [LARGE SCALE GENOMIC DNA]</scope>
    <source>
        <strain evidence="1">SZHN2017</strain>
        <tissue evidence="1">Muscle</tissue>
    </source>
</reference>
<dbReference type="EMBL" id="PZQS01000009">
    <property type="protein sequence ID" value="PVD24065.1"/>
    <property type="molecule type" value="Genomic_DNA"/>
</dbReference>
<name>A0A2T7NSB6_POMCA</name>
<proteinExistence type="predicted"/>
<sequence length="117" mass="12904">MRKIKGRFQASLIGHLRVGDSVLTEIRDVANSLASTIAHNSSSSHYSSDFQRLKTVQESSGCDFSSDNSEKYNLPFSVSELQQALQKCKDSAPGPDNISYQLLTHLPHVSLLLLLDL</sequence>
<evidence type="ECO:0000313" key="1">
    <source>
        <dbReference type="EMBL" id="PVD24065.1"/>
    </source>
</evidence>
<dbReference type="Proteomes" id="UP000245119">
    <property type="component" value="Linkage Group LG9"/>
</dbReference>
<evidence type="ECO:0000313" key="2">
    <source>
        <dbReference type="Proteomes" id="UP000245119"/>
    </source>
</evidence>
<keyword evidence="2" id="KW-1185">Reference proteome</keyword>
<organism evidence="1 2">
    <name type="scientific">Pomacea canaliculata</name>
    <name type="common">Golden apple snail</name>
    <dbReference type="NCBI Taxonomy" id="400727"/>
    <lineage>
        <taxon>Eukaryota</taxon>
        <taxon>Metazoa</taxon>
        <taxon>Spiralia</taxon>
        <taxon>Lophotrochozoa</taxon>
        <taxon>Mollusca</taxon>
        <taxon>Gastropoda</taxon>
        <taxon>Caenogastropoda</taxon>
        <taxon>Architaenioglossa</taxon>
        <taxon>Ampullarioidea</taxon>
        <taxon>Ampullariidae</taxon>
        <taxon>Pomacea</taxon>
    </lineage>
</organism>